<organism evidence="4 5">
    <name type="scientific">Subtercola lobariae</name>
    <dbReference type="NCBI Taxonomy" id="1588641"/>
    <lineage>
        <taxon>Bacteria</taxon>
        <taxon>Bacillati</taxon>
        <taxon>Actinomycetota</taxon>
        <taxon>Actinomycetes</taxon>
        <taxon>Micrococcales</taxon>
        <taxon>Microbacteriaceae</taxon>
        <taxon>Subtercola</taxon>
    </lineage>
</organism>
<dbReference type="GO" id="GO:0016075">
    <property type="term" value="P:rRNA catabolic process"/>
    <property type="evidence" value="ECO:0007669"/>
    <property type="project" value="TreeGrafter"/>
</dbReference>
<dbReference type="PANTHER" id="PTHR33988">
    <property type="entry name" value="ENDORIBONUCLEASE MAZF-RELATED"/>
    <property type="match status" value="1"/>
</dbReference>
<protein>
    <recommendedName>
        <fullName evidence="3">mRNA interferase</fullName>
        <ecNumber evidence="3">3.1.-.-</ecNumber>
    </recommendedName>
</protein>
<comment type="caution">
    <text evidence="4">The sequence shown here is derived from an EMBL/GenBank/DDBJ whole genome shotgun (WGS) entry which is preliminary data.</text>
</comment>
<keyword evidence="3" id="KW-0540">Nuclease</keyword>
<dbReference type="GO" id="GO:0004521">
    <property type="term" value="F:RNA endonuclease activity"/>
    <property type="evidence" value="ECO:0007669"/>
    <property type="project" value="TreeGrafter"/>
</dbReference>
<evidence type="ECO:0000313" key="5">
    <source>
        <dbReference type="Proteomes" id="UP000598775"/>
    </source>
</evidence>
<comment type="similarity">
    <text evidence="1 3">Belongs to the PemK/MazF family.</text>
</comment>
<keyword evidence="2" id="KW-1277">Toxin-antitoxin system</keyword>
<evidence type="ECO:0000256" key="1">
    <source>
        <dbReference type="ARBA" id="ARBA00007521"/>
    </source>
</evidence>
<dbReference type="InterPro" id="IPR003477">
    <property type="entry name" value="PemK-like"/>
</dbReference>
<dbReference type="RefSeq" id="WP_188675141.1">
    <property type="nucleotide sequence ID" value="NZ_BMGP01000002.1"/>
</dbReference>
<sequence>MVAARGDIVWIDFGSPRGSEPAKLRPAIVLQENWLLATNIATVQVVPMTSNTQLEAFPGNVLIPAEASGLERDSVAVVSQVGPVGREFLDPYAAGHVPAYLLSEIGSGIRLVLGV</sequence>
<dbReference type="Proteomes" id="UP000598775">
    <property type="component" value="Unassembled WGS sequence"/>
</dbReference>
<dbReference type="EMBL" id="BMGP01000002">
    <property type="protein sequence ID" value="GGF19516.1"/>
    <property type="molecule type" value="Genomic_DNA"/>
</dbReference>
<dbReference type="Gene3D" id="2.30.30.110">
    <property type="match status" value="1"/>
</dbReference>
<dbReference type="GO" id="GO:0006402">
    <property type="term" value="P:mRNA catabolic process"/>
    <property type="evidence" value="ECO:0007669"/>
    <property type="project" value="TreeGrafter"/>
</dbReference>
<evidence type="ECO:0000313" key="4">
    <source>
        <dbReference type="EMBL" id="GGF19516.1"/>
    </source>
</evidence>
<dbReference type="SUPFAM" id="SSF50118">
    <property type="entry name" value="Cell growth inhibitor/plasmid maintenance toxic component"/>
    <property type="match status" value="1"/>
</dbReference>
<keyword evidence="5" id="KW-1185">Reference proteome</keyword>
<dbReference type="PIRSF" id="PIRSF033490">
    <property type="entry name" value="MazF"/>
    <property type="match status" value="1"/>
</dbReference>
<accession>A0A917B2N3</accession>
<dbReference type="InterPro" id="IPR011067">
    <property type="entry name" value="Plasmid_toxin/cell-grow_inhib"/>
</dbReference>
<proteinExistence type="inferred from homology"/>
<evidence type="ECO:0000256" key="2">
    <source>
        <dbReference type="ARBA" id="ARBA00022649"/>
    </source>
</evidence>
<dbReference type="AlphaFoldDB" id="A0A917B2N3"/>
<dbReference type="GO" id="GO:0016787">
    <property type="term" value="F:hydrolase activity"/>
    <property type="evidence" value="ECO:0007669"/>
    <property type="project" value="UniProtKB-KW"/>
</dbReference>
<name>A0A917B2N3_9MICO</name>
<dbReference type="Pfam" id="PF02452">
    <property type="entry name" value="PemK_toxin"/>
    <property type="match status" value="1"/>
</dbReference>
<keyword evidence="3" id="KW-0378">Hydrolase</keyword>
<dbReference type="GO" id="GO:0003677">
    <property type="term" value="F:DNA binding"/>
    <property type="evidence" value="ECO:0007669"/>
    <property type="project" value="InterPro"/>
</dbReference>
<dbReference type="EC" id="3.1.-.-" evidence="3"/>
<keyword evidence="3" id="KW-0255">Endonuclease</keyword>
<reference evidence="4 5" key="1">
    <citation type="journal article" date="2014" name="Int. J. Syst. Evol. Microbiol.">
        <title>Complete genome sequence of Corynebacterium casei LMG S-19264T (=DSM 44701T), isolated from a smear-ripened cheese.</title>
        <authorList>
            <consortium name="US DOE Joint Genome Institute (JGI-PGF)"/>
            <person name="Walter F."/>
            <person name="Albersmeier A."/>
            <person name="Kalinowski J."/>
            <person name="Ruckert C."/>
        </authorList>
    </citation>
    <scope>NUCLEOTIDE SEQUENCE [LARGE SCALE GENOMIC DNA]</scope>
    <source>
        <strain evidence="4 5">CGMCC 1.12976</strain>
    </source>
</reference>
<dbReference type="PANTHER" id="PTHR33988:SF2">
    <property type="entry name" value="ENDORIBONUCLEASE MAZF"/>
    <property type="match status" value="1"/>
</dbReference>
<evidence type="ECO:0000256" key="3">
    <source>
        <dbReference type="PIRNR" id="PIRNR033490"/>
    </source>
</evidence>
<comment type="function">
    <text evidence="3">Toxic component of a type II toxin-antitoxin (TA) system.</text>
</comment>
<gene>
    <name evidence="4" type="ORF">GCM10011399_11430</name>
</gene>